<dbReference type="InterPro" id="IPR009045">
    <property type="entry name" value="Zn_M74/Hedgehog-like"/>
</dbReference>
<dbReference type="Pfam" id="PF01471">
    <property type="entry name" value="PG_binding_1"/>
    <property type="match status" value="1"/>
</dbReference>
<reference evidence="3 4" key="1">
    <citation type="journal article" date="2015" name="Genome Announc.">
        <title>Complete genome sequences for 35 biothreat assay-relevant bacillus species.</title>
        <authorList>
            <person name="Johnson S.L."/>
            <person name="Daligault H.E."/>
            <person name="Davenport K.W."/>
            <person name="Jaissle J."/>
            <person name="Frey K.G."/>
            <person name="Ladner J.T."/>
            <person name="Broomall S.M."/>
            <person name="Bishop-Lilly K.A."/>
            <person name="Bruce D.C."/>
            <person name="Gibbons H.S."/>
            <person name="Coyne S.R."/>
            <person name="Lo C.C."/>
            <person name="Meincke L."/>
            <person name="Munk A.C."/>
            <person name="Koroleva G.I."/>
            <person name="Rosenzweig C.N."/>
            <person name="Palacios G.F."/>
            <person name="Redden C.L."/>
            <person name="Minogue T.D."/>
            <person name="Chain P.S."/>
        </authorList>
    </citation>
    <scope>NUCLEOTIDE SEQUENCE [LARGE SCALE GENOMIC DNA]</scope>
    <source>
        <strain evidence="4">ATCC 14581 / DSM 32 / JCM 2506 / NBRC 15308 / NCIMB 9376 / NCTC 10342 / NRRL B-14308 / VKM B-512</strain>
    </source>
</reference>
<dbReference type="AlphaFoldDB" id="A0A0B6ALH3"/>
<dbReference type="MEROPS" id="M15.A05"/>
<proteinExistence type="predicted"/>
<feature type="domain" description="Peptidoglycan binding-like" evidence="1">
    <location>
        <begin position="165"/>
        <end position="222"/>
    </location>
</feature>
<dbReference type="GO" id="GO:0004180">
    <property type="term" value="F:carboxypeptidase activity"/>
    <property type="evidence" value="ECO:0007669"/>
    <property type="project" value="UniProtKB-KW"/>
</dbReference>
<gene>
    <name evidence="3" type="ORF">BG04_4273</name>
</gene>
<accession>A0A0B6ALH3</accession>
<name>A0A0B6ALH3_PRIM2</name>
<dbReference type="Proteomes" id="UP000031829">
    <property type="component" value="Chromosome"/>
</dbReference>
<organism evidence="3 4">
    <name type="scientific">Priestia megaterium (strain ATCC 14581 / DSM 32 / CCUG 1817 / JCM 2506 / NBRC 15308 / NCIMB 9376 / NCTC 10342 / NRRL B-14308 / VKM B-512 / Ford 19)</name>
    <name type="common">Bacillus megaterium</name>
    <dbReference type="NCBI Taxonomy" id="1348623"/>
    <lineage>
        <taxon>Bacteria</taxon>
        <taxon>Bacillati</taxon>
        <taxon>Bacillota</taxon>
        <taxon>Bacilli</taxon>
        <taxon>Bacillales</taxon>
        <taxon>Bacillaceae</taxon>
        <taxon>Priestia</taxon>
    </lineage>
</organism>
<protein>
    <submittedName>
        <fullName evidence="3">D-alanyl-D-alanine carboxypeptidase family protein</fullName>
    </submittedName>
</protein>
<dbReference type="InterPro" id="IPR002477">
    <property type="entry name" value="Peptidoglycan-bd-like"/>
</dbReference>
<dbReference type="EMBL" id="CP009920">
    <property type="protein sequence ID" value="AJI20684.1"/>
    <property type="molecule type" value="Genomic_DNA"/>
</dbReference>
<dbReference type="Gene3D" id="1.10.101.10">
    <property type="entry name" value="PGBD-like superfamily/PGBD"/>
    <property type="match status" value="1"/>
</dbReference>
<evidence type="ECO:0000259" key="2">
    <source>
        <dbReference type="Pfam" id="PF13539"/>
    </source>
</evidence>
<feature type="domain" description="Peptidase M15C" evidence="2">
    <location>
        <begin position="71"/>
        <end position="133"/>
    </location>
</feature>
<dbReference type="GeneID" id="93642285"/>
<evidence type="ECO:0000259" key="1">
    <source>
        <dbReference type="Pfam" id="PF01471"/>
    </source>
</evidence>
<keyword evidence="3" id="KW-0378">Hydrolase</keyword>
<dbReference type="SUPFAM" id="SSF55166">
    <property type="entry name" value="Hedgehog/DD-peptidase"/>
    <property type="match status" value="1"/>
</dbReference>
<keyword evidence="3" id="KW-0645">Protease</keyword>
<dbReference type="InterPro" id="IPR039561">
    <property type="entry name" value="Peptidase_M15C"/>
</dbReference>
<dbReference type="SUPFAM" id="SSF47090">
    <property type="entry name" value="PGBD-like"/>
    <property type="match status" value="1"/>
</dbReference>
<dbReference type="InterPro" id="IPR036365">
    <property type="entry name" value="PGBD-like_sf"/>
</dbReference>
<sequence>MSDLSLDKLLQKAENKLQDVHEIVQEKAYELIGQSYKESIFVSITEGFRSIEHQHKLYSQGRTTPGSIVTNAKGGYSYHNYGLAFDIALLDNDGRVDWTIDRRWNKAGEIGKRIGLEWGGDWTSLKDYPHFQYTFGLSLSELRSGKGPKKQAPKASSMLIKYGDRGNHVQLIQRMLIHLGYSLFGGADGIFGSSTFKAVKAFQQALYLQVDGIVGPKTLEKLYNNFNKTMF</sequence>
<dbReference type="Pfam" id="PF13539">
    <property type="entry name" value="Peptidase_M15_4"/>
    <property type="match status" value="1"/>
</dbReference>
<dbReference type="KEGG" id="bmeg:BG04_4273"/>
<keyword evidence="3" id="KW-0121">Carboxypeptidase</keyword>
<dbReference type="CDD" id="cd14845">
    <property type="entry name" value="L-Ala-D-Glu_peptidase_like"/>
    <property type="match status" value="1"/>
</dbReference>
<dbReference type="InterPro" id="IPR036366">
    <property type="entry name" value="PGBDSf"/>
</dbReference>
<evidence type="ECO:0000313" key="3">
    <source>
        <dbReference type="EMBL" id="AJI20684.1"/>
    </source>
</evidence>
<evidence type="ECO:0000313" key="4">
    <source>
        <dbReference type="Proteomes" id="UP000031829"/>
    </source>
</evidence>
<dbReference type="HOGENOM" id="CLU_073296_0_0_9"/>
<dbReference type="RefSeq" id="WP_034652758.1">
    <property type="nucleotide sequence ID" value="NZ_BCVB01000005.1"/>
</dbReference>
<dbReference type="Gene3D" id="3.30.1380.10">
    <property type="match status" value="1"/>
</dbReference>